<reference evidence="2" key="2">
    <citation type="journal article" date="2023" name="IMA Fungus">
        <title>Comparative genomic study of the Penicillium genus elucidates a diverse pangenome and 15 lateral gene transfer events.</title>
        <authorList>
            <person name="Petersen C."/>
            <person name="Sorensen T."/>
            <person name="Nielsen M.R."/>
            <person name="Sondergaard T.E."/>
            <person name="Sorensen J.L."/>
            <person name="Fitzpatrick D.A."/>
            <person name="Frisvad J.C."/>
            <person name="Nielsen K.L."/>
        </authorList>
    </citation>
    <scope>NUCLEOTIDE SEQUENCE</scope>
    <source>
        <strain evidence="2">IBT 29677</strain>
    </source>
</reference>
<reference evidence="2" key="1">
    <citation type="submission" date="2022-12" db="EMBL/GenBank/DDBJ databases">
        <authorList>
            <person name="Petersen C."/>
        </authorList>
    </citation>
    <scope>NUCLEOTIDE SEQUENCE</scope>
    <source>
        <strain evidence="2">IBT 29677</strain>
    </source>
</reference>
<dbReference type="GeneID" id="81375682"/>
<evidence type="ECO:0000313" key="2">
    <source>
        <dbReference type="EMBL" id="KAJ5378946.1"/>
    </source>
</evidence>
<sequence>MDNFKGAFYKTVIAPAKTLLPETVTQTNLPEPVTDLLNHPVTSYIKSRTSTAVTTHLATLRSTIIDPYIISPLSNILMSTTGTTDLFTIFILLAILYVSLRLLDYARRVIMWWVVFTLRLVFWGTIALSVLYVYQVGFEKAGRDLGWVYGVVEGFVEDFQARAALAAENGKVSGKAASGGYRDVPGWNGKERVSSGGGWGWGR</sequence>
<dbReference type="EMBL" id="JAPZBU010000011">
    <property type="protein sequence ID" value="KAJ5378946.1"/>
    <property type="molecule type" value="Genomic_DNA"/>
</dbReference>
<dbReference type="OrthoDB" id="3559694at2759"/>
<evidence type="ECO:0000313" key="3">
    <source>
        <dbReference type="Proteomes" id="UP001147747"/>
    </source>
</evidence>
<keyword evidence="1" id="KW-1133">Transmembrane helix</keyword>
<dbReference type="Proteomes" id="UP001147747">
    <property type="component" value="Unassembled WGS sequence"/>
</dbReference>
<feature type="transmembrane region" description="Helical" evidence="1">
    <location>
        <begin position="110"/>
        <end position="134"/>
    </location>
</feature>
<comment type="caution">
    <text evidence="2">The sequence shown here is derived from an EMBL/GenBank/DDBJ whole genome shotgun (WGS) entry which is preliminary data.</text>
</comment>
<proteinExistence type="predicted"/>
<dbReference type="RefSeq" id="XP_056482732.1">
    <property type="nucleotide sequence ID" value="XM_056636702.1"/>
</dbReference>
<keyword evidence="1" id="KW-0472">Membrane</keyword>
<dbReference type="InterPro" id="IPR024316">
    <property type="entry name" value="APQ12"/>
</dbReference>
<protein>
    <submittedName>
        <fullName evidence="2">Nuclear pore assembly and biogenesis protein APQ12</fullName>
    </submittedName>
</protein>
<dbReference type="Pfam" id="PF12716">
    <property type="entry name" value="Apq12"/>
    <property type="match status" value="1"/>
</dbReference>
<feature type="transmembrane region" description="Helical" evidence="1">
    <location>
        <begin position="76"/>
        <end position="98"/>
    </location>
</feature>
<dbReference type="AlphaFoldDB" id="A0A9W9SHZ6"/>
<organism evidence="2 3">
    <name type="scientific">Penicillium cosmopolitanum</name>
    <dbReference type="NCBI Taxonomy" id="1131564"/>
    <lineage>
        <taxon>Eukaryota</taxon>
        <taxon>Fungi</taxon>
        <taxon>Dikarya</taxon>
        <taxon>Ascomycota</taxon>
        <taxon>Pezizomycotina</taxon>
        <taxon>Eurotiomycetes</taxon>
        <taxon>Eurotiomycetidae</taxon>
        <taxon>Eurotiales</taxon>
        <taxon>Aspergillaceae</taxon>
        <taxon>Penicillium</taxon>
    </lineage>
</organism>
<evidence type="ECO:0000256" key="1">
    <source>
        <dbReference type="SAM" id="Phobius"/>
    </source>
</evidence>
<name>A0A9W9SHZ6_9EURO</name>
<accession>A0A9W9SHZ6</accession>
<gene>
    <name evidence="2" type="ORF">N7509_012065</name>
</gene>
<keyword evidence="1" id="KW-0812">Transmembrane</keyword>
<keyword evidence="3" id="KW-1185">Reference proteome</keyword>